<dbReference type="Gene3D" id="1.10.390.30">
    <property type="entry name" value="Peptidase M60, enhancin-like domain 3"/>
    <property type="match status" value="1"/>
</dbReference>
<dbReference type="Gene3D" id="3.40.390.80">
    <property type="entry name" value="Peptidase M60, enhancin-like domain 2"/>
    <property type="match status" value="1"/>
</dbReference>
<organism evidence="2 3">
    <name type="scientific">Listeria booriae</name>
    <dbReference type="NCBI Taxonomy" id="1552123"/>
    <lineage>
        <taxon>Bacteria</taxon>
        <taxon>Bacillati</taxon>
        <taxon>Bacillota</taxon>
        <taxon>Bacilli</taxon>
        <taxon>Bacillales</taxon>
        <taxon>Listeriaceae</taxon>
        <taxon>Listeria</taxon>
    </lineage>
</organism>
<proteinExistence type="predicted"/>
<name>A0A7X0XW45_9LIST</name>
<feature type="domain" description="Peptidase M60" evidence="1">
    <location>
        <begin position="59"/>
        <end position="351"/>
    </location>
</feature>
<dbReference type="Pfam" id="PF13402">
    <property type="entry name" value="Peptidase_M60"/>
    <property type="match status" value="1"/>
</dbReference>
<dbReference type="EMBL" id="JAARVG010000004">
    <property type="protein sequence ID" value="MBC1792848.1"/>
    <property type="molecule type" value="Genomic_DNA"/>
</dbReference>
<dbReference type="SMART" id="SM01276">
    <property type="entry name" value="M60-like"/>
    <property type="match status" value="1"/>
</dbReference>
<sequence length="1187" mass="134206">MKNKKGYALFIAMLLMTIISIVLTGSPKASAAMTMEKELYTLENPTWMQKQGLSKGLGHDRQDLGIELPKGATIEIRQTNPNFKDNLSLQLLNDDSYTESSYNIGSAWVKVTATSSSVPFLSTTYTKEKPSVEYKVSDDAIELPIFNQGNNESMFFEKWDKNNASFSLIRNKYVQLLVPKIDKPYLKKMDSFSSIDGLLVYYDSMFEIYNELEGLSFTPQKATDKNIANRYFIKADAHGAGGGYYSNSWTAQSNTSIGAFWLRPGWGNLHEIAHGYQGSFMNDLTFDNREVWNNIFAYTAEKRIQGDNYKSNWNGNEITFQQNVYTDLKPVNNWSLGDKLYMQVLMKDKAGDAAFTHFNQAYRTAANADTLSSNPLILDLITQYYGESSHYDFTPFIELVQGSMTTNQKVKNLQTGNKPVYPLASLVSGNNLTKARNDIALTSKWGLVSNDQLKKYQLVNTASIEFTSTDFAKIKGTTLQIKDGTNIIREIQITDSKMTIKDLPVGIYALNILKSDKQSYVLPANYLAVSDRENSIKVDLTFDAAITALSNLFVENDVANNVKLSIKQEDIDTAQAKINLATNPNKKAEMQKELQGVQELFNVRKFYKGWKMTLENGTRVIINMDDSKAGDYRYVLNRNGAWVGEYINGTSYYLSASRGVDYFNLTLGASYAIVDNDKFDLYVQKNGKNYLVDTFTVWPTYEPAKQAVDALFIDKDRTKGIQITTSEETIEAAAAKVDKVTDKDKKASLQQDIELAKELLEVSKVKQFYKGWELTQNGGVRVVLTMNDANAANYHYVLNRNNQWIGEYISGSSYYYLTPNRGADFFKLTLGASYSIVDNDKFDIYVYINGKNYLIDTFTVWPTYEPAKQAVDALFIDKDRTKGIQTTISEEAIEAAATKVDKVTDKDKKASLQKDIELAKELLELSKVKQFYKGWELTQNGGVRVVLTMNDTKAANYRYILNRNNQWIGEYISGSGYYLTPSRGADFFKLSLGASYPIVDNDKFDIYVYINGKNYLIDTFTVWPTYEPAKQAVDALFIDKDRTKGIQTTISQEAIEAAAAKVDKVTDKDKKASLQQDIELAKELLELSKVKQFYKGWELTQNGGVRVVLTMNDAKAANYHYVLNRNNQWIGEYISGSSYYYLTPNRGADFFKLSLGASYSIVKNDKFDVYVEINGKNYLIDTFIISM</sequence>
<evidence type="ECO:0000313" key="2">
    <source>
        <dbReference type="EMBL" id="MBC1792848.1"/>
    </source>
</evidence>
<comment type="caution">
    <text evidence="2">The sequence shown here is derived from an EMBL/GenBank/DDBJ whole genome shotgun (WGS) entry which is preliminary data.</text>
</comment>
<dbReference type="Pfam" id="PF18449">
    <property type="entry name" value="Endotoxin_C2"/>
    <property type="match status" value="3"/>
</dbReference>
<accession>A0A7X0XW45</accession>
<dbReference type="AlphaFoldDB" id="A0A7X0XW45"/>
<dbReference type="PROSITE" id="PS51723">
    <property type="entry name" value="PEPTIDASE_M60"/>
    <property type="match status" value="1"/>
</dbReference>
<reference evidence="2 3" key="1">
    <citation type="submission" date="2020-03" db="EMBL/GenBank/DDBJ databases">
        <title>Soil Listeria distribution.</title>
        <authorList>
            <person name="Liao J."/>
            <person name="Wiedmann M."/>
        </authorList>
    </citation>
    <scope>NUCLEOTIDE SEQUENCE [LARGE SCALE GENOMIC DNA]</scope>
    <source>
        <strain evidence="2 3">FSL L7-0978</strain>
    </source>
</reference>
<dbReference type="RefSeq" id="WP_185523743.1">
    <property type="nucleotide sequence ID" value="NZ_JAARVG010000004.1"/>
</dbReference>
<protein>
    <recommendedName>
        <fullName evidence="1">Peptidase M60 domain-containing protein</fullName>
    </recommendedName>
</protein>
<dbReference type="InterPro" id="IPR042279">
    <property type="entry name" value="Pep_M60_3"/>
</dbReference>
<evidence type="ECO:0000313" key="3">
    <source>
        <dbReference type="Proteomes" id="UP000539064"/>
    </source>
</evidence>
<dbReference type="InterPro" id="IPR054544">
    <property type="entry name" value="Pest_crys_Cry1Aa_dom-IV"/>
</dbReference>
<evidence type="ECO:0000259" key="1">
    <source>
        <dbReference type="PROSITE" id="PS51723"/>
    </source>
</evidence>
<dbReference type="InterPro" id="IPR031161">
    <property type="entry name" value="Peptidase_M60_dom"/>
</dbReference>
<gene>
    <name evidence="2" type="ORF">HCA52_05410</name>
</gene>
<dbReference type="Proteomes" id="UP000539064">
    <property type="component" value="Unassembled WGS sequence"/>
</dbReference>